<gene>
    <name evidence="1" type="ORF">UFOVP1244_112</name>
</gene>
<dbReference type="EMBL" id="LR797181">
    <property type="protein sequence ID" value="CAB4192871.1"/>
    <property type="molecule type" value="Genomic_DNA"/>
</dbReference>
<name>A0A6J5RH17_9CAUD</name>
<reference evidence="1" key="1">
    <citation type="submission" date="2020-05" db="EMBL/GenBank/DDBJ databases">
        <authorList>
            <person name="Chiriac C."/>
            <person name="Salcher M."/>
            <person name="Ghai R."/>
            <person name="Kavagutti S V."/>
        </authorList>
    </citation>
    <scope>NUCLEOTIDE SEQUENCE</scope>
</reference>
<organism evidence="1">
    <name type="scientific">uncultured Caudovirales phage</name>
    <dbReference type="NCBI Taxonomy" id="2100421"/>
    <lineage>
        <taxon>Viruses</taxon>
        <taxon>Duplodnaviria</taxon>
        <taxon>Heunggongvirae</taxon>
        <taxon>Uroviricota</taxon>
        <taxon>Caudoviricetes</taxon>
        <taxon>Peduoviridae</taxon>
        <taxon>Maltschvirus</taxon>
        <taxon>Maltschvirus maltsch</taxon>
    </lineage>
</organism>
<sequence>MFEQDTICEWEPGVDGRVHKVKVCGICGNGSSGLLGRTFIVELAEPIEGWPYTHAAAFERNLRPSAVFPEGAKEHDLWYAYGK</sequence>
<proteinExistence type="predicted"/>
<evidence type="ECO:0000313" key="1">
    <source>
        <dbReference type="EMBL" id="CAB4192871.1"/>
    </source>
</evidence>
<protein>
    <submittedName>
        <fullName evidence="1">Uncharacterized protein</fullName>
    </submittedName>
</protein>
<accession>A0A6J5RH17</accession>